<keyword evidence="2" id="KW-1185">Reference proteome</keyword>
<gene>
    <name evidence="1" type="ordered locus">Bcell_1798</name>
</gene>
<dbReference type="Pfam" id="PF14097">
    <property type="entry name" value="SpoVAE"/>
    <property type="match status" value="1"/>
</dbReference>
<name>E6TYL0_EVAC2</name>
<accession>E6TYL0</accession>
<dbReference type="STRING" id="649639.Bcell_1798"/>
<dbReference type="KEGG" id="bco:Bcell_1798"/>
<dbReference type="Proteomes" id="UP000001401">
    <property type="component" value="Chromosome"/>
</dbReference>
<evidence type="ECO:0000313" key="2">
    <source>
        <dbReference type="Proteomes" id="UP000001401"/>
    </source>
</evidence>
<evidence type="ECO:0000313" key="1">
    <source>
        <dbReference type="EMBL" id="ADU30060.1"/>
    </source>
</evidence>
<reference evidence="1" key="1">
    <citation type="submission" date="2010-12" db="EMBL/GenBank/DDBJ databases">
        <title>Complete sequence of Bacillus cellulosilyticus DSM 2522.</title>
        <authorList>
            <consortium name="US DOE Joint Genome Institute"/>
            <person name="Lucas S."/>
            <person name="Copeland A."/>
            <person name="Lapidus A."/>
            <person name="Cheng J.-F."/>
            <person name="Bruce D."/>
            <person name="Goodwin L."/>
            <person name="Pitluck S."/>
            <person name="Chertkov O."/>
            <person name="Detter J.C."/>
            <person name="Han C."/>
            <person name="Tapia R."/>
            <person name="Land M."/>
            <person name="Hauser L."/>
            <person name="Jeffries C."/>
            <person name="Kyrpides N."/>
            <person name="Ivanova N."/>
            <person name="Mikhailova N."/>
            <person name="Brumm P."/>
            <person name="Mead D."/>
            <person name="Woyke T."/>
        </authorList>
    </citation>
    <scope>NUCLEOTIDE SEQUENCE [LARGE SCALE GENOMIC DNA]</scope>
    <source>
        <strain evidence="1">DSM 2522</strain>
    </source>
</reference>
<dbReference type="eggNOG" id="ENOG502ZRG2">
    <property type="taxonomic scope" value="Bacteria"/>
</dbReference>
<proteinExistence type="predicted"/>
<dbReference type="InterPro" id="IPR025914">
    <property type="entry name" value="SpoVAE"/>
</dbReference>
<dbReference type="AlphaFoldDB" id="E6TYL0"/>
<organism evidence="1 2">
    <name type="scientific">Evansella cellulosilytica (strain ATCC 21833 / DSM 2522 / FERM P-1141 / JCM 9156 / N-4)</name>
    <name type="common">Bacillus cellulosilyticus</name>
    <dbReference type="NCBI Taxonomy" id="649639"/>
    <lineage>
        <taxon>Bacteria</taxon>
        <taxon>Bacillati</taxon>
        <taxon>Bacillota</taxon>
        <taxon>Bacilli</taxon>
        <taxon>Bacillales</taxon>
        <taxon>Bacillaceae</taxon>
        <taxon>Evansella</taxon>
    </lineage>
</organism>
<sequence length="193" mass="20795">MKLMKQVILVTDGDASAREAVDYVSKELQCELISESSGNPTRINSDTLIQLILNAKKDLVLVLFDDCGFPDEGPGESVLIDVVQCPNIKILGAIAVASQSYSHEWTRIDVSIDRNGTLTEFGVDKDGIRDTEVGRLRGDTVSVLDQLSIPMIVGIGDIGKMGGKDAIKMGAPITKQAIELIIERSGYNGSSTR</sequence>
<dbReference type="EMBL" id="CP002394">
    <property type="protein sequence ID" value="ADU30060.1"/>
    <property type="molecule type" value="Genomic_DNA"/>
</dbReference>
<protein>
    <submittedName>
        <fullName evidence="1">Stage V sporulation protein AE</fullName>
    </submittedName>
</protein>
<dbReference type="HOGENOM" id="CLU_1413368_0_0_9"/>
<dbReference type="RefSeq" id="WP_013488397.1">
    <property type="nucleotide sequence ID" value="NC_014829.1"/>
</dbReference>
<dbReference type="OrthoDB" id="1679631at2"/>